<sequence>MTSRFFLVTVLAVISTVAFGRTQSPPACQIKHVCYILDQSGSINDNEYDLEQNFVKKIARIIESTSVTDPFNSAVAFSRNVRIIQLPTNNLKTFEDAVSEEERFRSTTRISLGLSECQRILEGKQGSRTMVLLTDGVPDSDDLSQTINAAEDIKNAGIGIVAVGIGISKGKGVDLLRQLVREPEFYIDTRFDDLDSKIQVVANAICNITLVKTECEKAYNKCLFKFSGIDDFNNAIFSIAGEPDKSMTPQVVPKATTYSLGTLNTNNVVPEFIEENQVSLITEFGSQRFTPTHFKPYWISEERGSGVGHQTFQGNQLELANDKCVRLYFTSFQEISQNGQVVNRNNVPTSEHKCVVFRTKLQ</sequence>
<dbReference type="PANTHER" id="PTHR24020">
    <property type="entry name" value="COLLAGEN ALPHA"/>
    <property type="match status" value="1"/>
</dbReference>
<dbReference type="InterPro" id="IPR036465">
    <property type="entry name" value="vWFA_dom_sf"/>
</dbReference>
<dbReference type="OrthoDB" id="6022609at2759"/>
<evidence type="ECO:0000259" key="2">
    <source>
        <dbReference type="PROSITE" id="PS50234"/>
    </source>
</evidence>
<dbReference type="PROSITE" id="PS50234">
    <property type="entry name" value="VWFA"/>
    <property type="match status" value="1"/>
</dbReference>
<keyword evidence="4" id="KW-1185">Reference proteome</keyword>
<dbReference type="AlphaFoldDB" id="A0A2V3IGH1"/>
<reference evidence="3 4" key="1">
    <citation type="journal article" date="2018" name="Mol. Biol. Evol.">
        <title>Analysis of the draft genome of the red seaweed Gracilariopsis chorda provides insights into genome size evolution in Rhodophyta.</title>
        <authorList>
            <person name="Lee J."/>
            <person name="Yang E.C."/>
            <person name="Graf L."/>
            <person name="Yang J.H."/>
            <person name="Qiu H."/>
            <person name="Zel Zion U."/>
            <person name="Chan C.X."/>
            <person name="Stephens T.G."/>
            <person name="Weber A.P.M."/>
            <person name="Boo G.H."/>
            <person name="Boo S.M."/>
            <person name="Kim K.M."/>
            <person name="Shin Y."/>
            <person name="Jung M."/>
            <person name="Lee S.J."/>
            <person name="Yim H.S."/>
            <person name="Lee J.H."/>
            <person name="Bhattacharya D."/>
            <person name="Yoon H.S."/>
        </authorList>
    </citation>
    <scope>NUCLEOTIDE SEQUENCE [LARGE SCALE GENOMIC DNA]</scope>
    <source>
        <strain evidence="3 4">SKKU-2015</strain>
        <tissue evidence="3">Whole body</tissue>
    </source>
</reference>
<evidence type="ECO:0000256" key="1">
    <source>
        <dbReference type="SAM" id="SignalP"/>
    </source>
</evidence>
<gene>
    <name evidence="3" type="ORF">BWQ96_09100</name>
</gene>
<dbReference type="Pfam" id="PF00092">
    <property type="entry name" value="VWA"/>
    <property type="match status" value="1"/>
</dbReference>
<dbReference type="SMART" id="SM00327">
    <property type="entry name" value="VWA"/>
    <property type="match status" value="1"/>
</dbReference>
<dbReference type="InterPro" id="IPR002035">
    <property type="entry name" value="VWF_A"/>
</dbReference>
<protein>
    <recommendedName>
        <fullName evidence="2">VWFA domain-containing protein</fullName>
    </recommendedName>
</protein>
<accession>A0A2V3IGH1</accession>
<feature type="chain" id="PRO_5016069725" description="VWFA domain-containing protein" evidence="1">
    <location>
        <begin position="21"/>
        <end position="362"/>
    </location>
</feature>
<organism evidence="3 4">
    <name type="scientific">Gracilariopsis chorda</name>
    <dbReference type="NCBI Taxonomy" id="448386"/>
    <lineage>
        <taxon>Eukaryota</taxon>
        <taxon>Rhodophyta</taxon>
        <taxon>Florideophyceae</taxon>
        <taxon>Rhodymeniophycidae</taxon>
        <taxon>Gracilariales</taxon>
        <taxon>Gracilariaceae</taxon>
        <taxon>Gracilariopsis</taxon>
    </lineage>
</organism>
<proteinExistence type="predicted"/>
<evidence type="ECO:0000313" key="3">
    <source>
        <dbReference type="EMBL" id="PXF41184.1"/>
    </source>
</evidence>
<dbReference type="Gene3D" id="3.40.50.410">
    <property type="entry name" value="von Willebrand factor, type A domain"/>
    <property type="match status" value="1"/>
</dbReference>
<feature type="signal peptide" evidence="1">
    <location>
        <begin position="1"/>
        <end position="20"/>
    </location>
</feature>
<dbReference type="SUPFAM" id="SSF53300">
    <property type="entry name" value="vWA-like"/>
    <property type="match status" value="1"/>
</dbReference>
<dbReference type="EMBL" id="NBIV01000229">
    <property type="protein sequence ID" value="PXF41184.1"/>
    <property type="molecule type" value="Genomic_DNA"/>
</dbReference>
<dbReference type="InterPro" id="IPR050525">
    <property type="entry name" value="ECM_Assembly_Org"/>
</dbReference>
<dbReference type="PANTHER" id="PTHR24020:SF20">
    <property type="entry name" value="PH DOMAIN-CONTAINING PROTEIN"/>
    <property type="match status" value="1"/>
</dbReference>
<comment type="caution">
    <text evidence="3">The sequence shown here is derived from an EMBL/GenBank/DDBJ whole genome shotgun (WGS) entry which is preliminary data.</text>
</comment>
<dbReference type="CDD" id="cd00198">
    <property type="entry name" value="vWFA"/>
    <property type="match status" value="1"/>
</dbReference>
<name>A0A2V3IGH1_9FLOR</name>
<dbReference type="Proteomes" id="UP000247409">
    <property type="component" value="Unassembled WGS sequence"/>
</dbReference>
<evidence type="ECO:0000313" key="4">
    <source>
        <dbReference type="Proteomes" id="UP000247409"/>
    </source>
</evidence>
<feature type="domain" description="VWFA" evidence="2">
    <location>
        <begin position="32"/>
        <end position="205"/>
    </location>
</feature>
<keyword evidence="1" id="KW-0732">Signal</keyword>